<dbReference type="SUPFAM" id="SSF53187">
    <property type="entry name" value="Zn-dependent exopeptidases"/>
    <property type="match status" value="1"/>
</dbReference>
<keyword evidence="3" id="KW-0732">Signal</keyword>
<keyword evidence="2" id="KW-0472">Membrane</keyword>
<proteinExistence type="inferred from homology"/>
<feature type="domain" description="PA" evidence="4">
    <location>
        <begin position="141"/>
        <end position="205"/>
    </location>
</feature>
<dbReference type="PANTHER" id="PTHR10404">
    <property type="entry name" value="N-ACETYLATED-ALPHA-LINKED ACIDIC DIPEPTIDASE"/>
    <property type="match status" value="1"/>
</dbReference>
<evidence type="ECO:0000313" key="8">
    <source>
        <dbReference type="Proteomes" id="UP000054408"/>
    </source>
</evidence>
<dbReference type="OMA" id="LWNVIGT"/>
<dbReference type="Pfam" id="PF04253">
    <property type="entry name" value="TFR_dimer"/>
    <property type="match status" value="1"/>
</dbReference>
<dbReference type="AlphaFoldDB" id="A0A0L0D1K2"/>
<dbReference type="SUPFAM" id="SSF47672">
    <property type="entry name" value="Transferrin receptor-like dimerisation domain"/>
    <property type="match status" value="1"/>
</dbReference>
<keyword evidence="8" id="KW-1185">Reference proteome</keyword>
<dbReference type="Proteomes" id="UP000054408">
    <property type="component" value="Unassembled WGS sequence"/>
</dbReference>
<dbReference type="CDD" id="cd02121">
    <property type="entry name" value="PA_GCPII_like"/>
    <property type="match status" value="1"/>
</dbReference>
<reference evidence="7 8" key="1">
    <citation type="submission" date="2010-05" db="EMBL/GenBank/DDBJ databases">
        <title>The Genome Sequence of Thecamonas trahens ATCC 50062.</title>
        <authorList>
            <consortium name="The Broad Institute Genome Sequencing Platform"/>
            <person name="Russ C."/>
            <person name="Cuomo C."/>
            <person name="Shea T."/>
            <person name="Young S.K."/>
            <person name="Zeng Q."/>
            <person name="Koehrsen M."/>
            <person name="Haas B."/>
            <person name="Borodovsky M."/>
            <person name="Guigo R."/>
            <person name="Alvarado L."/>
            <person name="Berlin A."/>
            <person name="Bochicchio J."/>
            <person name="Borenstein D."/>
            <person name="Chapman S."/>
            <person name="Chen Z."/>
            <person name="Freedman E."/>
            <person name="Gellesch M."/>
            <person name="Goldberg J."/>
            <person name="Griggs A."/>
            <person name="Gujja S."/>
            <person name="Heilman E."/>
            <person name="Heiman D."/>
            <person name="Hepburn T."/>
            <person name="Howarth C."/>
            <person name="Jen D."/>
            <person name="Larson L."/>
            <person name="Mehta T."/>
            <person name="Park D."/>
            <person name="Pearson M."/>
            <person name="Roberts A."/>
            <person name="Saif S."/>
            <person name="Shenoy N."/>
            <person name="Sisk P."/>
            <person name="Stolte C."/>
            <person name="Sykes S."/>
            <person name="Thomson T."/>
            <person name="Walk T."/>
            <person name="White J."/>
            <person name="Yandava C."/>
            <person name="Burger G."/>
            <person name="Gray M.W."/>
            <person name="Holland P.W.H."/>
            <person name="King N."/>
            <person name="Lang F.B.F."/>
            <person name="Roger A.J."/>
            <person name="Ruiz-Trillo I."/>
            <person name="Lander E."/>
            <person name="Nusbaum C."/>
        </authorList>
    </citation>
    <scope>NUCLEOTIDE SEQUENCE [LARGE SCALE GENOMIC DNA]</scope>
    <source>
        <strain evidence="7 8">ATCC 50062</strain>
    </source>
</reference>
<evidence type="ECO:0000256" key="3">
    <source>
        <dbReference type="SAM" id="SignalP"/>
    </source>
</evidence>
<dbReference type="PANTHER" id="PTHR10404:SF46">
    <property type="entry name" value="VACUOLAR PROTEIN SORTING-ASSOCIATED PROTEIN 70"/>
    <property type="match status" value="1"/>
</dbReference>
<keyword evidence="7" id="KW-0645">Protease</keyword>
<protein>
    <submittedName>
        <fullName evidence="7">Glutamate carboxypeptidase II</fullName>
    </submittedName>
</protein>
<dbReference type="GO" id="GO:0004180">
    <property type="term" value="F:carboxypeptidase activity"/>
    <property type="evidence" value="ECO:0007669"/>
    <property type="project" value="UniProtKB-KW"/>
</dbReference>
<gene>
    <name evidence="7" type="ORF">AMSG_00199</name>
</gene>
<dbReference type="Gene3D" id="3.40.630.10">
    <property type="entry name" value="Zn peptidases"/>
    <property type="match status" value="1"/>
</dbReference>
<dbReference type="InterPro" id="IPR007365">
    <property type="entry name" value="TFR-like_dimer_dom"/>
</dbReference>
<dbReference type="FunFam" id="3.40.630.10:FF:000101">
    <property type="entry name" value="N-acetylated alpha-linked acidic dipeptidase like 1"/>
    <property type="match status" value="1"/>
</dbReference>
<evidence type="ECO:0000256" key="2">
    <source>
        <dbReference type="SAM" id="Phobius"/>
    </source>
</evidence>
<dbReference type="STRING" id="461836.A0A0L0D1K2"/>
<dbReference type="EMBL" id="GL349433">
    <property type="protein sequence ID" value="KNC46081.1"/>
    <property type="molecule type" value="Genomic_DNA"/>
</dbReference>
<evidence type="ECO:0000259" key="6">
    <source>
        <dbReference type="Pfam" id="PF04389"/>
    </source>
</evidence>
<evidence type="ECO:0000256" key="1">
    <source>
        <dbReference type="ARBA" id="ARBA00005634"/>
    </source>
</evidence>
<dbReference type="Gene3D" id="3.50.30.30">
    <property type="match status" value="1"/>
</dbReference>
<feature type="transmembrane region" description="Helical" evidence="2">
    <location>
        <begin position="706"/>
        <end position="727"/>
    </location>
</feature>
<dbReference type="Pfam" id="PF02225">
    <property type="entry name" value="PA"/>
    <property type="match status" value="1"/>
</dbReference>
<dbReference type="OrthoDB" id="10013407at2759"/>
<feature type="chain" id="PRO_5005537156" evidence="3">
    <location>
        <begin position="22"/>
        <end position="755"/>
    </location>
</feature>
<dbReference type="Gene3D" id="1.20.930.40">
    <property type="entry name" value="Transferrin receptor-like, dimerisation domain"/>
    <property type="match status" value="1"/>
</dbReference>
<dbReference type="SUPFAM" id="SSF52025">
    <property type="entry name" value="PA domain"/>
    <property type="match status" value="1"/>
</dbReference>
<sequence length="755" mass="80653">MHTLIPTTLLVLVVVAAAATAADPPPPPWATAWEVAFRAEPTPDGCREALRTYTARPHSAGTTREQELAEFTRDEMRAAGLEAEIFTSDAVITVPVSQSLRVVSPQPYEAKLVEPAIPGIASTNETGILPAFNGYSPAGNVEGELVYVNFALAEDFVALAEQGVSTDGKICIARYGELFRGTKAQLASDNGCKALVLYSDPQQDGYVRGPVFPDGPWRPEYSLQRGSVQYLNICPGDPRRLETCLGPGAGDGPFQGKLTPDIPVLPISYGDARHFLSQLAGLSVDVFGGGWQGGLNFTYHVGSPSAPVTVALAVDVAWDVRPMPSVIGELRGSGPEADSVILLSNHRDAWVFGGVDPNSGSAVMLEVARAFGKLAADGWRPLRTIRFGSWGGEEYGLLGSVAYAESLTPAERANMVAVLNLDTAVSGPQFGASATPSLESVVSSVLRVVDHPGEAKPVADTWSNQYGVLGSGSDYTAFLQHFGVPASDLGFSGKYGVYHSAYDCFEWMEMFGDPDFELHKTMAEIFGLLAMRMASQQIIPFNLTTYADRLPSYVDSVVDYARVRGVDERLDFTSLRTALDTFATGSATLMAELDALATLGDAAPPPRLAALNNKLRLLEREFVIPEGIPGRPYYRHAIQAPGLVLGYGADVFAGVHDSIYRGQVDVAQAQIELAARKVTATATFMDPSLTPPSDHGRGVSSENKTAAIVLGSLLGVGIFVATGFFVYKRLYLPRFGRQPYVDLDDMGMDPGLGAA</sequence>
<comment type="similarity">
    <text evidence="1">Belongs to the peptidase M28 family. M28B subfamily.</text>
</comment>
<keyword evidence="7" id="KW-0121">Carboxypeptidase</keyword>
<dbReference type="RefSeq" id="XP_013763061.1">
    <property type="nucleotide sequence ID" value="XM_013907607.1"/>
</dbReference>
<dbReference type="InterPro" id="IPR036757">
    <property type="entry name" value="TFR-like_dimer_dom_sf"/>
</dbReference>
<name>A0A0L0D1K2_THETB</name>
<dbReference type="InterPro" id="IPR007484">
    <property type="entry name" value="Peptidase_M28"/>
</dbReference>
<evidence type="ECO:0000259" key="4">
    <source>
        <dbReference type="Pfam" id="PF02225"/>
    </source>
</evidence>
<dbReference type="InterPro" id="IPR046450">
    <property type="entry name" value="PA_dom_sf"/>
</dbReference>
<feature type="domain" description="Transferrin receptor-like dimerisation" evidence="5">
    <location>
        <begin position="570"/>
        <end position="684"/>
    </location>
</feature>
<accession>A0A0L0D1K2</accession>
<dbReference type="InterPro" id="IPR039373">
    <property type="entry name" value="Peptidase_M28B"/>
</dbReference>
<dbReference type="InterPro" id="IPR003137">
    <property type="entry name" value="PA_domain"/>
</dbReference>
<feature type="signal peptide" evidence="3">
    <location>
        <begin position="1"/>
        <end position="21"/>
    </location>
</feature>
<dbReference type="eggNOG" id="KOG2195">
    <property type="taxonomic scope" value="Eukaryota"/>
</dbReference>
<dbReference type="GeneID" id="25560018"/>
<keyword evidence="7" id="KW-0378">Hydrolase</keyword>
<dbReference type="Pfam" id="PF04389">
    <property type="entry name" value="Peptidase_M28"/>
    <property type="match status" value="1"/>
</dbReference>
<dbReference type="CDD" id="cd08022">
    <property type="entry name" value="M28_PSMA_like"/>
    <property type="match status" value="1"/>
</dbReference>
<evidence type="ECO:0000313" key="7">
    <source>
        <dbReference type="EMBL" id="KNC46081.1"/>
    </source>
</evidence>
<evidence type="ECO:0000259" key="5">
    <source>
        <dbReference type="Pfam" id="PF04253"/>
    </source>
</evidence>
<organism evidence="7 8">
    <name type="scientific">Thecamonas trahens ATCC 50062</name>
    <dbReference type="NCBI Taxonomy" id="461836"/>
    <lineage>
        <taxon>Eukaryota</taxon>
        <taxon>Apusozoa</taxon>
        <taxon>Apusomonadida</taxon>
        <taxon>Apusomonadidae</taxon>
        <taxon>Thecamonas</taxon>
    </lineage>
</organism>
<feature type="domain" description="Peptidase M28" evidence="6">
    <location>
        <begin position="326"/>
        <end position="505"/>
    </location>
</feature>
<keyword evidence="2" id="KW-1133">Transmembrane helix</keyword>
<keyword evidence="2" id="KW-0812">Transmembrane</keyword>